<dbReference type="Gene3D" id="3.80.10.10">
    <property type="entry name" value="Ribonuclease Inhibitor"/>
    <property type="match status" value="1"/>
</dbReference>
<protein>
    <recommendedName>
        <fullName evidence="4">Non-specific serine/threonine protein kinase</fullName>
    </recommendedName>
</protein>
<proteinExistence type="predicted"/>
<dbReference type="AlphaFoldDB" id="G7KX73"/>
<dbReference type="SUPFAM" id="SSF52058">
    <property type="entry name" value="L domain-like"/>
    <property type="match status" value="1"/>
</dbReference>
<reference evidence="2" key="3">
    <citation type="submission" date="2015-04" db="UniProtKB">
        <authorList>
            <consortium name="EnsemblPlants"/>
        </authorList>
    </citation>
    <scope>IDENTIFICATION</scope>
    <source>
        <strain evidence="2">cv. Jemalong A17</strain>
    </source>
</reference>
<dbReference type="PANTHER" id="PTHR48065:SF11">
    <property type="entry name" value="OS11G0213300 PROTEIN"/>
    <property type="match status" value="1"/>
</dbReference>
<dbReference type="InterPro" id="IPR032675">
    <property type="entry name" value="LRR_dom_sf"/>
</dbReference>
<reference evidence="1 3" key="1">
    <citation type="journal article" date="2011" name="Nature">
        <title>The Medicago genome provides insight into the evolution of rhizobial symbioses.</title>
        <authorList>
            <person name="Young N.D."/>
            <person name="Debelle F."/>
            <person name="Oldroyd G.E."/>
            <person name="Geurts R."/>
            <person name="Cannon S.B."/>
            <person name="Udvardi M.K."/>
            <person name="Benedito V.A."/>
            <person name="Mayer K.F."/>
            <person name="Gouzy J."/>
            <person name="Schoof H."/>
            <person name="Van de Peer Y."/>
            <person name="Proost S."/>
            <person name="Cook D.R."/>
            <person name="Meyers B.C."/>
            <person name="Spannagl M."/>
            <person name="Cheung F."/>
            <person name="De Mita S."/>
            <person name="Krishnakumar V."/>
            <person name="Gundlach H."/>
            <person name="Zhou S."/>
            <person name="Mudge J."/>
            <person name="Bharti A.K."/>
            <person name="Murray J.D."/>
            <person name="Naoumkina M.A."/>
            <person name="Rosen B."/>
            <person name="Silverstein K.A."/>
            <person name="Tang H."/>
            <person name="Rombauts S."/>
            <person name="Zhao P.X."/>
            <person name="Zhou P."/>
            <person name="Barbe V."/>
            <person name="Bardou P."/>
            <person name="Bechner M."/>
            <person name="Bellec A."/>
            <person name="Berger A."/>
            <person name="Berges H."/>
            <person name="Bidwell S."/>
            <person name="Bisseling T."/>
            <person name="Choisne N."/>
            <person name="Couloux A."/>
            <person name="Denny R."/>
            <person name="Deshpande S."/>
            <person name="Dai X."/>
            <person name="Doyle J.J."/>
            <person name="Dudez A.M."/>
            <person name="Farmer A.D."/>
            <person name="Fouteau S."/>
            <person name="Franken C."/>
            <person name="Gibelin C."/>
            <person name="Gish J."/>
            <person name="Goldstein S."/>
            <person name="Gonzalez A.J."/>
            <person name="Green P.J."/>
            <person name="Hallab A."/>
            <person name="Hartog M."/>
            <person name="Hua A."/>
            <person name="Humphray S.J."/>
            <person name="Jeong D.H."/>
            <person name="Jing Y."/>
            <person name="Jocker A."/>
            <person name="Kenton S.M."/>
            <person name="Kim D.J."/>
            <person name="Klee K."/>
            <person name="Lai H."/>
            <person name="Lang C."/>
            <person name="Lin S."/>
            <person name="Macmil S.L."/>
            <person name="Magdelenat G."/>
            <person name="Matthews L."/>
            <person name="McCorrison J."/>
            <person name="Monaghan E.L."/>
            <person name="Mun J.H."/>
            <person name="Najar F.Z."/>
            <person name="Nicholson C."/>
            <person name="Noirot C."/>
            <person name="O'Bleness M."/>
            <person name="Paule C.R."/>
            <person name="Poulain J."/>
            <person name="Prion F."/>
            <person name="Qin B."/>
            <person name="Qu C."/>
            <person name="Retzel E.F."/>
            <person name="Riddle C."/>
            <person name="Sallet E."/>
            <person name="Samain S."/>
            <person name="Samson N."/>
            <person name="Sanders I."/>
            <person name="Saurat O."/>
            <person name="Scarpelli C."/>
            <person name="Schiex T."/>
            <person name="Segurens B."/>
            <person name="Severin A.J."/>
            <person name="Sherrier D.J."/>
            <person name="Shi R."/>
            <person name="Sims S."/>
            <person name="Singer S.R."/>
            <person name="Sinharoy S."/>
            <person name="Sterck L."/>
            <person name="Viollet A."/>
            <person name="Wang B.B."/>
            <person name="Wang K."/>
            <person name="Wang M."/>
            <person name="Wang X."/>
            <person name="Warfsmann J."/>
            <person name="Weissenbach J."/>
            <person name="White D.D."/>
            <person name="White J.D."/>
            <person name="Wiley G.B."/>
            <person name="Wincker P."/>
            <person name="Xing Y."/>
            <person name="Yang L."/>
            <person name="Yao Z."/>
            <person name="Ying F."/>
            <person name="Zhai J."/>
            <person name="Zhou L."/>
            <person name="Zuber A."/>
            <person name="Denarie J."/>
            <person name="Dixon R.A."/>
            <person name="May G.D."/>
            <person name="Schwartz D.C."/>
            <person name="Rogers J."/>
            <person name="Quetier F."/>
            <person name="Town C.D."/>
            <person name="Roe B.A."/>
        </authorList>
    </citation>
    <scope>NUCLEOTIDE SEQUENCE [LARGE SCALE GENOMIC DNA]</scope>
    <source>
        <strain evidence="1">A17</strain>
        <strain evidence="2 3">cv. Jemalong A17</strain>
    </source>
</reference>
<accession>G7KX73</accession>
<evidence type="ECO:0000313" key="1">
    <source>
        <dbReference type="EMBL" id="AES80697.1"/>
    </source>
</evidence>
<dbReference type="Pfam" id="PF00560">
    <property type="entry name" value="LRR_1"/>
    <property type="match status" value="1"/>
</dbReference>
<evidence type="ECO:0000313" key="3">
    <source>
        <dbReference type="Proteomes" id="UP000002051"/>
    </source>
</evidence>
<name>G7KX73_MEDTR</name>
<gene>
    <name evidence="1" type="ordered locus">MTR_7g083800</name>
</gene>
<organism evidence="1 3">
    <name type="scientific">Medicago truncatula</name>
    <name type="common">Barrel medic</name>
    <name type="synonym">Medicago tribuloides</name>
    <dbReference type="NCBI Taxonomy" id="3880"/>
    <lineage>
        <taxon>Eukaryota</taxon>
        <taxon>Viridiplantae</taxon>
        <taxon>Streptophyta</taxon>
        <taxon>Embryophyta</taxon>
        <taxon>Tracheophyta</taxon>
        <taxon>Spermatophyta</taxon>
        <taxon>Magnoliopsida</taxon>
        <taxon>eudicotyledons</taxon>
        <taxon>Gunneridae</taxon>
        <taxon>Pentapetalae</taxon>
        <taxon>rosids</taxon>
        <taxon>fabids</taxon>
        <taxon>Fabales</taxon>
        <taxon>Fabaceae</taxon>
        <taxon>Papilionoideae</taxon>
        <taxon>50 kb inversion clade</taxon>
        <taxon>NPAAA clade</taxon>
        <taxon>Hologalegina</taxon>
        <taxon>IRL clade</taxon>
        <taxon>Trifolieae</taxon>
        <taxon>Medicago</taxon>
    </lineage>
</organism>
<keyword evidence="3" id="KW-1185">Reference proteome</keyword>
<sequence length="195" mass="22072">MPKRHTIWDGGSNVFKICFLSCLGRNHKKIKSCWIEEKLIRTSCILTRTTLYGFISNKMSQHFELLVLRDNKFEGKIPQDILISQNCITWIQLKINFQAVTNLVGSPCQDPPLLSGSTPKCIGDMTCMIKDELGFVPVSTMRHTIDLSVINLFGKIPRGLFELIQVQSLNLSFNKLNGKIPDNIGHMVHVESLDI</sequence>
<evidence type="ECO:0008006" key="4">
    <source>
        <dbReference type="Google" id="ProtNLM"/>
    </source>
</evidence>
<dbReference type="HOGENOM" id="CLU_1275192_0_0_1"/>
<dbReference type="PaxDb" id="3880-AES80697"/>
<reference evidence="1 3" key="2">
    <citation type="journal article" date="2014" name="BMC Genomics">
        <title>An improved genome release (version Mt4.0) for the model legume Medicago truncatula.</title>
        <authorList>
            <person name="Tang H."/>
            <person name="Krishnakumar V."/>
            <person name="Bidwell S."/>
            <person name="Rosen B."/>
            <person name="Chan A."/>
            <person name="Zhou S."/>
            <person name="Gentzbittel L."/>
            <person name="Childs K.L."/>
            <person name="Yandell M."/>
            <person name="Gundlach H."/>
            <person name="Mayer K.F."/>
            <person name="Schwartz D.C."/>
            <person name="Town C.D."/>
        </authorList>
    </citation>
    <scope>GENOME REANNOTATION</scope>
    <source>
        <strain evidence="2 3">cv. Jemalong A17</strain>
    </source>
</reference>
<dbReference type="Proteomes" id="UP000002051">
    <property type="component" value="Unassembled WGS sequence"/>
</dbReference>
<dbReference type="PANTHER" id="PTHR48065">
    <property type="entry name" value="OS10G0469600 PROTEIN"/>
    <property type="match status" value="1"/>
</dbReference>
<evidence type="ECO:0000313" key="2">
    <source>
        <dbReference type="EnsemblPlants" id="AES80697"/>
    </source>
</evidence>
<dbReference type="STRING" id="3880.G7KX73"/>
<dbReference type="EMBL" id="CM001223">
    <property type="protein sequence ID" value="AES80697.1"/>
    <property type="molecule type" value="Genomic_DNA"/>
</dbReference>
<dbReference type="EnsemblPlants" id="AES80697">
    <property type="protein sequence ID" value="AES80697"/>
    <property type="gene ID" value="MTR_7g083800"/>
</dbReference>
<dbReference type="InterPro" id="IPR001611">
    <property type="entry name" value="Leu-rich_rpt"/>
</dbReference>